<dbReference type="GO" id="GO:0051539">
    <property type="term" value="F:4 iron, 4 sulfur cluster binding"/>
    <property type="evidence" value="ECO:0007669"/>
    <property type="project" value="UniProtKB-KW"/>
</dbReference>
<dbReference type="Pfam" id="PF12838">
    <property type="entry name" value="Fer4_7"/>
    <property type="match status" value="1"/>
</dbReference>
<dbReference type="InterPro" id="IPR017900">
    <property type="entry name" value="4Fe4S_Fe_S_CS"/>
</dbReference>
<dbReference type="SUPFAM" id="SSF54862">
    <property type="entry name" value="4Fe-4S ferredoxins"/>
    <property type="match status" value="1"/>
</dbReference>
<keyword evidence="2" id="KW-0479">Metal-binding</keyword>
<dbReference type="Proteomes" id="UP000001962">
    <property type="component" value="Chromosome"/>
</dbReference>
<feature type="domain" description="4Fe-4S ferredoxin-type" evidence="5">
    <location>
        <begin position="452"/>
        <end position="481"/>
    </location>
</feature>
<gene>
    <name evidence="6" type="ordered locus">Mlg_1283</name>
</gene>
<dbReference type="PANTHER" id="PTHR43687:SF4">
    <property type="entry name" value="BLR5484 PROTEIN"/>
    <property type="match status" value="1"/>
</dbReference>
<dbReference type="InterPro" id="IPR050572">
    <property type="entry name" value="Fe-S_Ferredoxin"/>
</dbReference>
<evidence type="ECO:0000256" key="3">
    <source>
        <dbReference type="ARBA" id="ARBA00023004"/>
    </source>
</evidence>
<dbReference type="Gene3D" id="3.30.70.20">
    <property type="match status" value="2"/>
</dbReference>
<keyword evidence="7" id="KW-1185">Reference proteome</keyword>
<dbReference type="EMBL" id="CP000453">
    <property type="protein sequence ID" value="ABI56632.1"/>
    <property type="molecule type" value="Genomic_DNA"/>
</dbReference>
<dbReference type="KEGG" id="aeh:Mlg_1283"/>
<dbReference type="OrthoDB" id="6117400at2"/>
<dbReference type="PANTHER" id="PTHR43687">
    <property type="entry name" value="ADENYLYLSULFATE REDUCTASE, BETA SUBUNIT"/>
    <property type="match status" value="1"/>
</dbReference>
<keyword evidence="3" id="KW-0408">Iron</keyword>
<feature type="domain" description="4Fe-4S ferredoxin-type" evidence="5">
    <location>
        <begin position="213"/>
        <end position="242"/>
    </location>
</feature>
<keyword evidence="4" id="KW-0411">Iron-sulfur</keyword>
<sequence>MNTAYWTEAVEAPARRVTDPPRSAAITAFYEVEQVPTSLVEFRSRGLVLVVGTLERVRDVADRLPVEVPSVLLATDVPGPEKGARGQRIICGKLSHLTGYLGRFDAFLSGPGGAAVNLAELAGLEQPHFDLVLDLAADPLFGVETPPLGYFRPESDAELAEALALLPEMAGQFDKPKFFNLDTDICAHGASGLTGCTRCLDGCTTGAITSLGDMIEVNPYLCQGVGVCVSACPSGALSYAFPQPRDLLKAIKAALAAYFEAGGKRPVIALHDEQLGARYLGERMAQAPENLIPVQVEETASVGMDVWLAALAYGAAGVILYTTPAVPQRVTRELDRQLDYARSILTGMGHAPGRLSRVLLDDGAGDDPFAAARQPAADWPPASFLTFNAKRNTLGLALDHLFRNAPAPAREVALAPGAPFGEVLVNTDACTLCMACAQVCPSSALTDNPESVQLRFIEDNCVQCGLCQTACPEEAVSLRPRLLYDGPERRQARVLNEEAPFHCVSCGAPFATASVITRMLDQLSGHRMFQSEEQQRRLQMCGDCRVRDMFRKEQQGEVFGDQGGVQ</sequence>
<dbReference type="InterPro" id="IPR017896">
    <property type="entry name" value="4Fe4S_Fe-S-bd"/>
</dbReference>
<evidence type="ECO:0000256" key="2">
    <source>
        <dbReference type="ARBA" id="ARBA00022723"/>
    </source>
</evidence>
<dbReference type="PROSITE" id="PS51379">
    <property type="entry name" value="4FE4S_FER_2"/>
    <property type="match status" value="3"/>
</dbReference>
<dbReference type="GO" id="GO:0046872">
    <property type="term" value="F:metal ion binding"/>
    <property type="evidence" value="ECO:0007669"/>
    <property type="project" value="UniProtKB-KW"/>
</dbReference>
<keyword evidence="1" id="KW-0004">4Fe-4S</keyword>
<evidence type="ECO:0000256" key="4">
    <source>
        <dbReference type="ARBA" id="ARBA00023014"/>
    </source>
</evidence>
<feature type="domain" description="4Fe-4S ferredoxin-type" evidence="5">
    <location>
        <begin position="421"/>
        <end position="450"/>
    </location>
</feature>
<dbReference type="eggNOG" id="COG1149">
    <property type="taxonomic scope" value="Bacteria"/>
</dbReference>
<proteinExistence type="predicted"/>
<name>Q0A955_ALKEH</name>
<accession>Q0A955</accession>
<dbReference type="RefSeq" id="WP_011629027.1">
    <property type="nucleotide sequence ID" value="NC_008340.1"/>
</dbReference>
<evidence type="ECO:0000313" key="6">
    <source>
        <dbReference type="EMBL" id="ABI56632.1"/>
    </source>
</evidence>
<dbReference type="HOGENOM" id="CLU_022482_1_0_6"/>
<evidence type="ECO:0000256" key="1">
    <source>
        <dbReference type="ARBA" id="ARBA00022485"/>
    </source>
</evidence>
<organism evidence="6 7">
    <name type="scientific">Alkalilimnicola ehrlichii (strain ATCC BAA-1101 / DSM 17681 / MLHE-1)</name>
    <dbReference type="NCBI Taxonomy" id="187272"/>
    <lineage>
        <taxon>Bacteria</taxon>
        <taxon>Pseudomonadati</taxon>
        <taxon>Pseudomonadota</taxon>
        <taxon>Gammaproteobacteria</taxon>
        <taxon>Chromatiales</taxon>
        <taxon>Ectothiorhodospiraceae</taxon>
        <taxon>Alkalilimnicola</taxon>
    </lineage>
</organism>
<reference evidence="7" key="1">
    <citation type="submission" date="2006-08" db="EMBL/GenBank/DDBJ databases">
        <title>Complete sequence of Alkalilimnicola ehrilichei MLHE-1.</title>
        <authorList>
            <person name="Copeland A."/>
            <person name="Lucas S."/>
            <person name="Lapidus A."/>
            <person name="Barry K."/>
            <person name="Detter J.C."/>
            <person name="Glavina del Rio T."/>
            <person name="Hammon N."/>
            <person name="Israni S."/>
            <person name="Dalin E."/>
            <person name="Tice H."/>
            <person name="Pitluck S."/>
            <person name="Sims D."/>
            <person name="Brettin T."/>
            <person name="Bruce D."/>
            <person name="Han C."/>
            <person name="Tapia R."/>
            <person name="Gilna P."/>
            <person name="Schmutz J."/>
            <person name="Larimer F."/>
            <person name="Land M."/>
            <person name="Hauser L."/>
            <person name="Kyrpides N."/>
            <person name="Mikhailova N."/>
            <person name="Oremland R.S."/>
            <person name="Hoeft S.E."/>
            <person name="Switzer-Blum J."/>
            <person name="Kulp T."/>
            <person name="King G."/>
            <person name="Tabita R."/>
            <person name="Witte B."/>
            <person name="Santini J.M."/>
            <person name="Basu P."/>
            <person name="Hollibaugh J.T."/>
            <person name="Xie G."/>
            <person name="Stolz J.F."/>
            <person name="Richardson P."/>
        </authorList>
    </citation>
    <scope>NUCLEOTIDE SEQUENCE [LARGE SCALE GENOMIC DNA]</scope>
    <source>
        <strain evidence="7">ATCC BAA-1101 / DSM 17681 / MLHE-1</strain>
    </source>
</reference>
<dbReference type="PROSITE" id="PS00198">
    <property type="entry name" value="4FE4S_FER_1"/>
    <property type="match status" value="2"/>
</dbReference>
<evidence type="ECO:0000313" key="7">
    <source>
        <dbReference type="Proteomes" id="UP000001962"/>
    </source>
</evidence>
<dbReference type="eggNOG" id="COG1145">
    <property type="taxonomic scope" value="Bacteria"/>
</dbReference>
<protein>
    <submittedName>
        <fullName evidence="6">4Fe-4S ferredoxin, iron-sulfur binding domain protein</fullName>
    </submittedName>
</protein>
<dbReference type="AlphaFoldDB" id="Q0A955"/>
<evidence type="ECO:0000259" key="5">
    <source>
        <dbReference type="PROSITE" id="PS51379"/>
    </source>
</evidence>